<dbReference type="Proteomes" id="UP000001155">
    <property type="component" value="Segment"/>
</dbReference>
<accession>O80210</accession>
<dbReference type="RefSeq" id="NP_046975.1">
    <property type="nucleotide sequence ID" value="NC_001902.1"/>
</dbReference>
<evidence type="ECO:0000256" key="1">
    <source>
        <dbReference type="SAM" id="MobiDB-lite"/>
    </source>
</evidence>
<reference evidence="2 3" key="1">
    <citation type="journal article" date="1998" name="Mol. Microbiol.">
        <title>Molecular analysis of Methanobacterium phage psiM2.</title>
        <authorList>
            <person name="Pfister P."/>
            <person name="Wasserfallen A."/>
            <person name="Stettler R."/>
            <person name="Leisinger T."/>
        </authorList>
    </citation>
    <scope>NUCLEOTIDE SEQUENCE</scope>
</reference>
<dbReference type="KEGG" id="vg:1261719"/>
<name>O80210_METM2</name>
<evidence type="ECO:0000313" key="3">
    <source>
        <dbReference type="Proteomes" id="UP000001155"/>
    </source>
</evidence>
<organism evidence="2 3">
    <name type="scientific">Methanobacterium phage psiM2</name>
    <name type="common">PsiM2</name>
    <dbReference type="NCBI Taxonomy" id="77048"/>
    <lineage>
        <taxon>Viruses</taxon>
        <taxon>Duplodnaviria</taxon>
        <taxon>Heunggongvirae</taxon>
        <taxon>Uroviricota</taxon>
        <taxon>Caudoviricetes</taxon>
        <taxon>Methanobavirales</taxon>
        <taxon>Leisingerviridae</taxon>
        <taxon>Psimunavirus</taxon>
        <taxon>Psimunavirus limi</taxon>
        <taxon>Psimunavirus psiM2</taxon>
    </lineage>
</organism>
<evidence type="ECO:0000313" key="2">
    <source>
        <dbReference type="EMBL" id="AAC27059.1"/>
    </source>
</evidence>
<protein>
    <submittedName>
        <fullName evidence="2">Uncharacterized protein</fullName>
    </submittedName>
</protein>
<feature type="region of interest" description="Disordered" evidence="1">
    <location>
        <begin position="78"/>
        <end position="100"/>
    </location>
</feature>
<sequence length="100" mass="11243">MPNMMNRMPSMPSNSLGFFSRRIMADMIIAGKMNNINSIRRSPNPWIPPFVAAANHINARYMLPFNTLRSSSFSRFPPHSQVSMGSSSSCNVYSLPHSLH</sequence>
<keyword evidence="3" id="KW-1185">Reference proteome</keyword>
<dbReference type="PIR" id="T12736">
    <property type="entry name" value="T12736"/>
</dbReference>
<dbReference type="GeneID" id="1261719"/>
<proteinExistence type="predicted"/>
<feature type="compositionally biased region" description="Polar residues" evidence="1">
    <location>
        <begin position="80"/>
        <end position="92"/>
    </location>
</feature>
<dbReference type="EMBL" id="AF065411">
    <property type="protein sequence ID" value="AAC27059.1"/>
    <property type="molecule type" value="Genomic_DNA"/>
</dbReference>